<evidence type="ECO:0000259" key="6">
    <source>
        <dbReference type="Pfam" id="PF13700"/>
    </source>
</evidence>
<dbReference type="Pfam" id="PF01526">
    <property type="entry name" value="DDE_Tnp_Tn3"/>
    <property type="match status" value="1"/>
</dbReference>
<keyword evidence="4" id="KW-0233">DNA recombination</keyword>
<comment type="caution">
    <text evidence="7">The sequence shown here is derived from an EMBL/GenBank/DDBJ whole genome shotgun (WGS) entry which is preliminary data.</text>
</comment>
<dbReference type="Pfam" id="PF13700">
    <property type="entry name" value="DUF4158"/>
    <property type="match status" value="1"/>
</dbReference>
<dbReference type="Proteomes" id="UP000275199">
    <property type="component" value="Unassembled WGS sequence"/>
</dbReference>
<keyword evidence="2" id="KW-0815">Transposition</keyword>
<evidence type="ECO:0000256" key="3">
    <source>
        <dbReference type="ARBA" id="ARBA00023125"/>
    </source>
</evidence>
<organism evidence="7 8">
    <name type="scientific">Pseudomonas neustonica</name>
    <dbReference type="NCBI Taxonomy" id="2487346"/>
    <lineage>
        <taxon>Bacteria</taxon>
        <taxon>Pseudomonadati</taxon>
        <taxon>Pseudomonadota</taxon>
        <taxon>Gammaproteobacteria</taxon>
        <taxon>Pseudomonadales</taxon>
        <taxon>Pseudomonadaceae</taxon>
        <taxon>Pseudomonas</taxon>
    </lineage>
</organism>
<dbReference type="InterPro" id="IPR025296">
    <property type="entry name" value="DUF4158"/>
</dbReference>
<comment type="similarity">
    <text evidence="1">Belongs to the transposase 7 family.</text>
</comment>
<dbReference type="InterPro" id="IPR047653">
    <property type="entry name" value="Tn3-like_transpos"/>
</dbReference>
<protein>
    <submittedName>
        <fullName evidence="7">Tn3 family transposase</fullName>
    </submittedName>
</protein>
<keyword evidence="3" id="KW-0238">DNA-binding</keyword>
<gene>
    <name evidence="7" type="ORF">EF096_08810</name>
</gene>
<proteinExistence type="inferred from homology"/>
<evidence type="ECO:0000256" key="1">
    <source>
        <dbReference type="ARBA" id="ARBA00009402"/>
    </source>
</evidence>
<evidence type="ECO:0000256" key="4">
    <source>
        <dbReference type="ARBA" id="ARBA00023172"/>
    </source>
</evidence>
<feature type="domain" description="DUF4158" evidence="6">
    <location>
        <begin position="5"/>
        <end position="166"/>
    </location>
</feature>
<evidence type="ECO:0000256" key="2">
    <source>
        <dbReference type="ARBA" id="ARBA00022578"/>
    </source>
</evidence>
<dbReference type="InterPro" id="IPR002513">
    <property type="entry name" value="Tn3_Tnp_DDE_dom"/>
</dbReference>
<feature type="domain" description="Tn3 transposase DDE" evidence="5">
    <location>
        <begin position="590"/>
        <end position="976"/>
    </location>
</feature>
<reference evidence="7 8" key="1">
    <citation type="submission" date="2018-11" db="EMBL/GenBank/DDBJ databases">
        <authorList>
            <person name="Jang G.I."/>
            <person name="Hwang C.Y."/>
        </authorList>
    </citation>
    <scope>NUCLEOTIDE SEQUENCE [LARGE SCALE GENOMIC DNA]</scope>
    <source>
        <strain evidence="7 8">SSM26</strain>
    </source>
</reference>
<dbReference type="NCBIfam" id="NF033527">
    <property type="entry name" value="transpos_Tn3"/>
    <property type="match status" value="1"/>
</dbReference>
<dbReference type="RefSeq" id="WP_123889261.1">
    <property type="nucleotide sequence ID" value="NZ_RKKU01000008.1"/>
</dbReference>
<evidence type="ECO:0000313" key="8">
    <source>
        <dbReference type="Proteomes" id="UP000275199"/>
    </source>
</evidence>
<accession>A0ABX9XMS7</accession>
<evidence type="ECO:0000259" key="5">
    <source>
        <dbReference type="Pfam" id="PF01526"/>
    </source>
</evidence>
<evidence type="ECO:0000313" key="7">
    <source>
        <dbReference type="EMBL" id="ROZ85216.1"/>
    </source>
</evidence>
<sequence>MSSLHETAYPRLKSEITEKELQESYTPSDTEQLWGRLAKTPVARLGLLLHLKLFQRLGYFQSLAAVPREIIEHVGLQCQFRKLPTQTQLLQYDRSGAKHRHLRQIRTYLDVKPLAGTDNKWLYEIALDAAETKEMLADIVNVMLEELVRHRFELPGFTVLKRTARRARNHVNERCFSAITSQLTDEAKQKINELLSPNGQTYSAWHILKREPKRPGNKEVRSYLQHVHWLQTLGEEMPAIKLPIVKHRQLALEARALNATEMADLKFNKRYALAVILTRNQHSKALDDVAELLIRMVRAMESHAQAALQQYLLDHQKHVDRLIETFKDVLTAYEQDTSQQQRLSSIEDIIGENSGTLIDRCNEHMAYSGNNYFPFMLAPYRQKRALLFNCLTILELKSTSNDTSSNALLTLFRSLQPSRAEYIKIAAASDTMGETFDPGWMPEKWRKLVLIKSEQSGDYDLLHRKYLELWILIHIKQELSSGDLHIPHSAQFDDYREQLIDDETLDAELEEYAQQVELPLSEPKAFCVHLKDLLTEASRRVDERFPKNLHADIQNGRLVLRRHKAELPTSELKKLDELITQTLPQTSIIDVLTDTEKWLNLHGNFTPLSGNESRLNEAQKRFITTLFCYGCNLGPTQTARSIKGISSRQVAWLNLKHATEERLDKAIVQVVNAYNKFDLPKYWGTGRHVSADGTKWDLYEQNLLSEYHIRYGGYGGIGYYHVSDTYIALFSHFIPCGVYEAVYILDGLMSNKSDIQPDTLHGDTQAQSYPVFGLAYLLGINLMPRIRNIQDLTLCRPDKRYRYQNIDSLFTGHVNFKLIETHLRDMLRVAVSIKKGQITASTILRRLGTYSRKNKLYFAFRELGKVVRTLFLLRYIDEIELRETIHSATNKSEEFNNFTKWLFFGGQGIIAENIRHEQRKVVKYNQLVANMVILHNVEQMTQALKTFADDGQGLTKEVLGGLSPYRTAHINRFGDYTLDLRRKVQPLNFNAKIIS</sequence>
<name>A0ABX9XMS7_9PSED</name>
<keyword evidence="8" id="KW-1185">Reference proteome</keyword>
<dbReference type="EMBL" id="RKKU01000008">
    <property type="protein sequence ID" value="ROZ85216.1"/>
    <property type="molecule type" value="Genomic_DNA"/>
</dbReference>